<evidence type="ECO:0000313" key="1">
    <source>
        <dbReference type="EMBL" id="VVG70431.1"/>
    </source>
</evidence>
<organism evidence="1 2">
    <name type="scientific">Pandoraea apista</name>
    <dbReference type="NCBI Taxonomy" id="93218"/>
    <lineage>
        <taxon>Bacteria</taxon>
        <taxon>Pseudomonadati</taxon>
        <taxon>Pseudomonadota</taxon>
        <taxon>Betaproteobacteria</taxon>
        <taxon>Burkholderiales</taxon>
        <taxon>Burkholderiaceae</taxon>
        <taxon>Pandoraea</taxon>
    </lineage>
</organism>
<sequence length="141" mass="15749">MTTAITTAATFFSYKQPPRAAKSFFRFVAQTGQVFEATSLEEVLDLASEGLGVSLDFGVEDYGRIDRVTLVRSKKTGQWMEPEVNRTRVWPNTPEWQAVRQTLRDVLDAFQNRALVGPCPYDEDGYLPGEREVEAALALAA</sequence>
<dbReference type="OrthoDB" id="9134914at2"/>
<dbReference type="EMBL" id="CABPSX010000002">
    <property type="protein sequence ID" value="VVG70431.1"/>
    <property type="molecule type" value="Genomic_DNA"/>
</dbReference>
<dbReference type="RefSeq" id="WP_150728564.1">
    <property type="nucleotide sequence ID" value="NZ_CABPSX010000002.1"/>
</dbReference>
<dbReference type="AlphaFoldDB" id="A0A5E5P1I7"/>
<gene>
    <name evidence="1" type="ORF">PAP18089_01391</name>
</gene>
<dbReference type="Proteomes" id="UP000364291">
    <property type="component" value="Unassembled WGS sequence"/>
</dbReference>
<protein>
    <submittedName>
        <fullName evidence="1">Uncharacterized protein</fullName>
    </submittedName>
</protein>
<proteinExistence type="predicted"/>
<evidence type="ECO:0000313" key="2">
    <source>
        <dbReference type="Proteomes" id="UP000364291"/>
    </source>
</evidence>
<reference evidence="1 2" key="1">
    <citation type="submission" date="2019-08" db="EMBL/GenBank/DDBJ databases">
        <authorList>
            <person name="Peeters C."/>
        </authorList>
    </citation>
    <scope>NUCLEOTIDE SEQUENCE [LARGE SCALE GENOMIC DNA]</scope>
    <source>
        <strain evidence="1 2">LMG 18089</strain>
    </source>
</reference>
<name>A0A5E5P1I7_9BURK</name>
<accession>A0A5E5P1I7</accession>